<sequence>RTRSDATISSLNDSVGSAKKGTRFYADRNSPRTIKEAVYPVQTTKQPPVLTTTSPSSHSQTLNVCNPKTGRIHLEVPFVPAKALLEFAAPIGTPVLEYPAECHNCKVAGPFALTLEVTTEPLNFLLTKKVQGVVKYTACNGYRPRNVKMYCYLESAVKVRRWTHSLVHTFADSDKIKFDIVLAKGNFMFFDIRF</sequence>
<reference evidence="1 2" key="1">
    <citation type="submission" date="2018-11" db="EMBL/GenBank/DDBJ databases">
        <authorList>
            <consortium name="Pathogen Informatics"/>
        </authorList>
    </citation>
    <scope>NUCLEOTIDE SEQUENCE [LARGE SCALE GENOMIC DNA]</scope>
</reference>
<accession>A0A3P7JCQ6</accession>
<dbReference type="Proteomes" id="UP000270094">
    <property type="component" value="Unassembled WGS sequence"/>
</dbReference>
<protein>
    <submittedName>
        <fullName evidence="1">Uncharacterized protein</fullName>
    </submittedName>
</protein>
<proteinExistence type="predicted"/>
<evidence type="ECO:0000313" key="1">
    <source>
        <dbReference type="EMBL" id="VDM73867.1"/>
    </source>
</evidence>
<keyword evidence="2" id="KW-1185">Reference proteome</keyword>
<dbReference type="OrthoDB" id="5823563at2759"/>
<feature type="non-terminal residue" evidence="1">
    <location>
        <position position="1"/>
    </location>
</feature>
<gene>
    <name evidence="1" type="ORF">SVUK_LOCUS8865</name>
</gene>
<dbReference type="AlphaFoldDB" id="A0A3P7JCQ6"/>
<name>A0A3P7JCQ6_STRVU</name>
<organism evidence="1 2">
    <name type="scientific">Strongylus vulgaris</name>
    <name type="common">Blood worm</name>
    <dbReference type="NCBI Taxonomy" id="40348"/>
    <lineage>
        <taxon>Eukaryota</taxon>
        <taxon>Metazoa</taxon>
        <taxon>Ecdysozoa</taxon>
        <taxon>Nematoda</taxon>
        <taxon>Chromadorea</taxon>
        <taxon>Rhabditida</taxon>
        <taxon>Rhabditina</taxon>
        <taxon>Rhabditomorpha</taxon>
        <taxon>Strongyloidea</taxon>
        <taxon>Strongylidae</taxon>
        <taxon>Strongylus</taxon>
    </lineage>
</organism>
<dbReference type="EMBL" id="UYYB01032828">
    <property type="protein sequence ID" value="VDM73867.1"/>
    <property type="molecule type" value="Genomic_DNA"/>
</dbReference>
<evidence type="ECO:0000313" key="2">
    <source>
        <dbReference type="Proteomes" id="UP000270094"/>
    </source>
</evidence>